<dbReference type="PANTHER" id="PTHR43884:SF25">
    <property type="entry name" value="ACYL-COA DEHYDROGENASE YDBM-RELATED"/>
    <property type="match status" value="1"/>
</dbReference>
<dbReference type="GO" id="GO:0050660">
    <property type="term" value="F:flavin adenine dinucleotide binding"/>
    <property type="evidence" value="ECO:0007669"/>
    <property type="project" value="InterPro"/>
</dbReference>
<dbReference type="Gene3D" id="1.10.540.10">
    <property type="entry name" value="Acyl-CoA dehydrogenase/oxidase, N-terminal domain"/>
    <property type="match status" value="1"/>
</dbReference>
<organism evidence="7 8">
    <name type="scientific">Oceanobacillus halophilus</name>
    <dbReference type="NCBI Taxonomy" id="930130"/>
    <lineage>
        <taxon>Bacteria</taxon>
        <taxon>Bacillati</taxon>
        <taxon>Bacillota</taxon>
        <taxon>Bacilli</taxon>
        <taxon>Bacillales</taxon>
        <taxon>Bacillaceae</taxon>
        <taxon>Oceanobacillus</taxon>
    </lineage>
</organism>
<keyword evidence="1" id="KW-0285">Flavoprotein</keyword>
<dbReference type="PANTHER" id="PTHR43884">
    <property type="entry name" value="ACYL-COA DEHYDROGENASE"/>
    <property type="match status" value="1"/>
</dbReference>
<feature type="domain" description="Acyl-CoA dehydrogenase C-terminal" evidence="6">
    <location>
        <begin position="247"/>
        <end position="366"/>
    </location>
</feature>
<dbReference type="Pfam" id="PF02771">
    <property type="entry name" value="Acyl-CoA_dh_N"/>
    <property type="match status" value="1"/>
</dbReference>
<evidence type="ECO:0000259" key="4">
    <source>
        <dbReference type="Pfam" id="PF02770"/>
    </source>
</evidence>
<evidence type="ECO:0000313" key="8">
    <source>
        <dbReference type="Proteomes" id="UP000269301"/>
    </source>
</evidence>
<dbReference type="PIRSF" id="PIRSF016578">
    <property type="entry name" value="HsaA"/>
    <property type="match status" value="1"/>
</dbReference>
<accession>A0A495ADG9</accession>
<keyword evidence="2" id="KW-0560">Oxidoreductase</keyword>
<protein>
    <submittedName>
        <fullName evidence="7">Acyl-CoA dehydrogenase</fullName>
    </submittedName>
</protein>
<name>A0A495ADG9_9BACI</name>
<evidence type="ECO:0000256" key="1">
    <source>
        <dbReference type="ARBA" id="ARBA00022630"/>
    </source>
</evidence>
<feature type="region of interest" description="Disordered" evidence="3">
    <location>
        <begin position="129"/>
        <end position="149"/>
    </location>
</feature>
<dbReference type="Pfam" id="PF08028">
    <property type="entry name" value="Acyl-CoA_dh_2"/>
    <property type="match status" value="1"/>
</dbReference>
<dbReference type="OrthoDB" id="9785203at2"/>
<dbReference type="InterPro" id="IPR009100">
    <property type="entry name" value="AcylCoA_DH/oxidase_NM_dom_sf"/>
</dbReference>
<dbReference type="InterPro" id="IPR013786">
    <property type="entry name" value="AcylCoA_DH/ox_N"/>
</dbReference>
<feature type="domain" description="Acyl-CoA oxidase/dehydrogenase middle" evidence="4">
    <location>
        <begin position="129"/>
        <end position="221"/>
    </location>
</feature>
<comment type="caution">
    <text evidence="7">The sequence shown here is derived from an EMBL/GenBank/DDBJ whole genome shotgun (WGS) entry which is preliminary data.</text>
</comment>
<sequence>MEGIQVSLFNQRSSEERIQLLTKTVEPFSKRALEHDKNGTFPFENFHELQAIGYPALTLPKEYGGLGISLYEMLRYQEIIGKADGSTALSIGWHMGIMKHLGENKTWKEETFTSVAEDVKKTGALLNNAASEPATGSPTRGGKPETFAKEDGTGWVINGRKTFTTLSPILSYFVVSASIDGSDDVGNFLIKRDRNGVKVEETWDSIAMRGTGSHDLVLEDVHVDKDDLVEILSTGKRKPAGWLLHIPACYIGIAQAAQQAALEFATTYSPNSIKGTISELPNVKQKLGEIELAVLEARHFLFSIARKWDESDESTRDTMGPELGAAKLSVVNKSVEIVDLAMRIVGARSLSEKNNLQLYYRDVRAGLHNPPMDDMTIMQLAGKSIAGYQE</sequence>
<gene>
    <name evidence="7" type="ORF">D8M06_04065</name>
</gene>
<evidence type="ECO:0000256" key="3">
    <source>
        <dbReference type="SAM" id="MobiDB-lite"/>
    </source>
</evidence>
<evidence type="ECO:0000259" key="6">
    <source>
        <dbReference type="Pfam" id="PF08028"/>
    </source>
</evidence>
<dbReference type="SUPFAM" id="SSF56645">
    <property type="entry name" value="Acyl-CoA dehydrogenase NM domain-like"/>
    <property type="match status" value="1"/>
</dbReference>
<dbReference type="Gene3D" id="1.20.140.10">
    <property type="entry name" value="Butyryl-CoA Dehydrogenase, subunit A, domain 3"/>
    <property type="match status" value="1"/>
</dbReference>
<feature type="compositionally biased region" description="Polar residues" evidence="3">
    <location>
        <begin position="129"/>
        <end position="138"/>
    </location>
</feature>
<proteinExistence type="predicted"/>
<dbReference type="Gene3D" id="2.40.110.10">
    <property type="entry name" value="Butyryl-CoA Dehydrogenase, subunit A, domain 2"/>
    <property type="match status" value="1"/>
</dbReference>
<keyword evidence="8" id="KW-1185">Reference proteome</keyword>
<dbReference type="FunFam" id="2.40.110.10:FF:000020">
    <property type="entry name" value="Putative acyl-CoA dehydrogenase YdbM"/>
    <property type="match status" value="1"/>
</dbReference>
<dbReference type="AlphaFoldDB" id="A0A495ADG9"/>
<feature type="domain" description="Acyl-CoA dehydrogenase/oxidase N-terminal" evidence="5">
    <location>
        <begin position="30"/>
        <end position="98"/>
    </location>
</feature>
<evidence type="ECO:0000259" key="5">
    <source>
        <dbReference type="Pfam" id="PF02771"/>
    </source>
</evidence>
<dbReference type="Pfam" id="PF02770">
    <property type="entry name" value="Acyl-CoA_dh_M"/>
    <property type="match status" value="1"/>
</dbReference>
<reference evidence="7 8" key="1">
    <citation type="journal article" date="2016" name="Int. J. Syst. Evol. Microbiol.">
        <title>Oceanobacillus halophilus sp. nov., a novel moderately halophilic bacterium from a hypersaline lake.</title>
        <authorList>
            <person name="Amoozegar M.A."/>
            <person name="Bagheri M."/>
            <person name="Makhdoumi A."/>
            <person name="Nikou M.M."/>
            <person name="Fazeli S.A.S."/>
            <person name="Schumann P."/>
            <person name="Sproer C."/>
            <person name="Sanchez-Porro C."/>
            <person name="Ventosa A."/>
        </authorList>
    </citation>
    <scope>NUCLEOTIDE SEQUENCE [LARGE SCALE GENOMIC DNA]</scope>
    <source>
        <strain evidence="7 8">DSM 23996</strain>
    </source>
</reference>
<dbReference type="InterPro" id="IPR036250">
    <property type="entry name" value="AcylCo_DH-like_C"/>
</dbReference>
<dbReference type="Proteomes" id="UP000269301">
    <property type="component" value="Unassembled WGS sequence"/>
</dbReference>
<dbReference type="InterPro" id="IPR006091">
    <property type="entry name" value="Acyl-CoA_Oxase/DH_mid-dom"/>
</dbReference>
<dbReference type="InterPro" id="IPR046373">
    <property type="entry name" value="Acyl-CoA_Oxase/DH_mid-dom_sf"/>
</dbReference>
<evidence type="ECO:0000313" key="7">
    <source>
        <dbReference type="EMBL" id="RKQ37978.1"/>
    </source>
</evidence>
<dbReference type="InterPro" id="IPR037069">
    <property type="entry name" value="AcylCoA_DH/ox_N_sf"/>
</dbReference>
<evidence type="ECO:0000256" key="2">
    <source>
        <dbReference type="ARBA" id="ARBA00023002"/>
    </source>
</evidence>
<dbReference type="InterPro" id="IPR013107">
    <property type="entry name" value="Acyl-CoA_DH_C"/>
</dbReference>
<dbReference type="GO" id="GO:0003995">
    <property type="term" value="F:acyl-CoA dehydrogenase activity"/>
    <property type="evidence" value="ECO:0007669"/>
    <property type="project" value="TreeGrafter"/>
</dbReference>
<dbReference type="EMBL" id="RBZP01000001">
    <property type="protein sequence ID" value="RKQ37978.1"/>
    <property type="molecule type" value="Genomic_DNA"/>
</dbReference>
<dbReference type="SUPFAM" id="SSF47203">
    <property type="entry name" value="Acyl-CoA dehydrogenase C-terminal domain-like"/>
    <property type="match status" value="1"/>
</dbReference>
<dbReference type="CDD" id="cd00567">
    <property type="entry name" value="ACAD"/>
    <property type="match status" value="1"/>
</dbReference>